<evidence type="ECO:0000256" key="3">
    <source>
        <dbReference type="ARBA" id="ARBA00022692"/>
    </source>
</evidence>
<keyword evidence="2" id="KW-0433">Leucine-rich repeat</keyword>
<dbReference type="PANTHER" id="PTHR27008:SF600">
    <property type="entry name" value="PROTEIN KINASE DOMAIN-CONTAINING PROTEIN"/>
    <property type="match status" value="1"/>
</dbReference>
<proteinExistence type="predicted"/>
<evidence type="ECO:0000256" key="8">
    <source>
        <dbReference type="ARBA" id="ARBA00023180"/>
    </source>
</evidence>
<dbReference type="AlphaFoldDB" id="A0AAV9K0Z3"/>
<name>A0AAV9K0Z3_9SOLN</name>
<dbReference type="EMBL" id="JAWPEI010000043">
    <property type="protein sequence ID" value="KAK4706839.1"/>
    <property type="molecule type" value="Genomic_DNA"/>
</dbReference>
<dbReference type="InterPro" id="IPR032675">
    <property type="entry name" value="LRR_dom_sf"/>
</dbReference>
<comment type="caution">
    <text evidence="9">The sequence shown here is derived from an EMBL/GenBank/DDBJ whole genome shotgun (WGS) entry which is preliminary data.</text>
</comment>
<keyword evidence="4" id="KW-0732">Signal</keyword>
<keyword evidence="3" id="KW-0812">Transmembrane</keyword>
<keyword evidence="5" id="KW-0677">Repeat</keyword>
<dbReference type="GO" id="GO:0016020">
    <property type="term" value="C:membrane"/>
    <property type="evidence" value="ECO:0007669"/>
    <property type="project" value="UniProtKB-SubCell"/>
</dbReference>
<keyword evidence="6" id="KW-1133">Transmembrane helix</keyword>
<dbReference type="InterPro" id="IPR025875">
    <property type="entry name" value="Leu-rich_rpt_4"/>
</dbReference>
<evidence type="ECO:0000256" key="5">
    <source>
        <dbReference type="ARBA" id="ARBA00022737"/>
    </source>
</evidence>
<dbReference type="InterPro" id="IPR051809">
    <property type="entry name" value="Plant_receptor-like_S/T_kinase"/>
</dbReference>
<evidence type="ECO:0000313" key="9">
    <source>
        <dbReference type="EMBL" id="KAK4706839.1"/>
    </source>
</evidence>
<dbReference type="Gene3D" id="3.80.10.10">
    <property type="entry name" value="Ribonuclease Inhibitor"/>
    <property type="match status" value="1"/>
</dbReference>
<reference evidence="9 10" key="1">
    <citation type="submission" date="2023-10" db="EMBL/GenBank/DDBJ databases">
        <title>Genome-Wide Identification Analysis in wild type Solanum Pinnatisectum Reveals Some Genes Defensing Phytophthora Infestans.</title>
        <authorList>
            <person name="Sun C."/>
        </authorList>
    </citation>
    <scope>NUCLEOTIDE SEQUENCE [LARGE SCALE GENOMIC DNA]</scope>
    <source>
        <strain evidence="9">LQN</strain>
        <tissue evidence="9">Leaf</tissue>
    </source>
</reference>
<dbReference type="InterPro" id="IPR001611">
    <property type="entry name" value="Leu-rich_rpt"/>
</dbReference>
<dbReference type="Pfam" id="PF00560">
    <property type="entry name" value="LRR_1"/>
    <property type="match status" value="1"/>
</dbReference>
<evidence type="ECO:0000256" key="7">
    <source>
        <dbReference type="ARBA" id="ARBA00023136"/>
    </source>
</evidence>
<evidence type="ECO:0000313" key="10">
    <source>
        <dbReference type="Proteomes" id="UP001311915"/>
    </source>
</evidence>
<dbReference type="PANTHER" id="PTHR27008">
    <property type="entry name" value="OS04G0122200 PROTEIN"/>
    <property type="match status" value="1"/>
</dbReference>
<comment type="subcellular location">
    <subcellularLocation>
        <location evidence="1">Membrane</location>
    </subcellularLocation>
</comment>
<keyword evidence="7" id="KW-0472">Membrane</keyword>
<keyword evidence="8" id="KW-0325">Glycoprotein</keyword>
<dbReference type="Proteomes" id="UP001311915">
    <property type="component" value="Unassembled WGS sequence"/>
</dbReference>
<organism evidence="9 10">
    <name type="scientific">Solanum pinnatisectum</name>
    <name type="common">tansyleaf nightshade</name>
    <dbReference type="NCBI Taxonomy" id="50273"/>
    <lineage>
        <taxon>Eukaryota</taxon>
        <taxon>Viridiplantae</taxon>
        <taxon>Streptophyta</taxon>
        <taxon>Embryophyta</taxon>
        <taxon>Tracheophyta</taxon>
        <taxon>Spermatophyta</taxon>
        <taxon>Magnoliopsida</taxon>
        <taxon>eudicotyledons</taxon>
        <taxon>Gunneridae</taxon>
        <taxon>Pentapetalae</taxon>
        <taxon>asterids</taxon>
        <taxon>lamiids</taxon>
        <taxon>Solanales</taxon>
        <taxon>Solanaceae</taxon>
        <taxon>Solanoideae</taxon>
        <taxon>Solaneae</taxon>
        <taxon>Solanum</taxon>
    </lineage>
</organism>
<dbReference type="FunFam" id="3.80.10.10:FF:000041">
    <property type="entry name" value="LRR receptor-like serine/threonine-protein kinase ERECTA"/>
    <property type="match status" value="1"/>
</dbReference>
<evidence type="ECO:0000256" key="2">
    <source>
        <dbReference type="ARBA" id="ARBA00022614"/>
    </source>
</evidence>
<dbReference type="Pfam" id="PF12799">
    <property type="entry name" value="LRR_4"/>
    <property type="match status" value="1"/>
</dbReference>
<protein>
    <submittedName>
        <fullName evidence="9">Uncharacterized protein</fullName>
    </submittedName>
</protein>
<evidence type="ECO:0000256" key="4">
    <source>
        <dbReference type="ARBA" id="ARBA00022729"/>
    </source>
</evidence>
<evidence type="ECO:0000256" key="1">
    <source>
        <dbReference type="ARBA" id="ARBA00004370"/>
    </source>
</evidence>
<dbReference type="SUPFAM" id="SSF52058">
    <property type="entry name" value="L domain-like"/>
    <property type="match status" value="1"/>
</dbReference>
<sequence>MELGNLKKLQALGLSQNELTGSIPDIIFNMSALQIIDFGLNKLSGTIPSDLGRGMPNLEVFFCEGNNLSGFISASISKSSRLTMLDLSNNNFTGLIPKSLGNLEYLEVLNLWGNNFVSDSTLSFLVSLTNCRNLRVPTLSGNPLDGVLPTSAGDFSNALQTFEVLGCKLKGVIPQEIGNLTGVTRMSLFSNELTGHIPNTVHWHVDPSRTLLI</sequence>
<gene>
    <name evidence="9" type="ORF">R3W88_033556</name>
</gene>
<keyword evidence="10" id="KW-1185">Reference proteome</keyword>
<evidence type="ECO:0000256" key="6">
    <source>
        <dbReference type="ARBA" id="ARBA00022989"/>
    </source>
</evidence>
<accession>A0AAV9K0Z3</accession>